<dbReference type="AlphaFoldDB" id="A0A6A3CPW3"/>
<dbReference type="InterPro" id="IPR044730">
    <property type="entry name" value="RNase_H-like_dom_plant"/>
</dbReference>
<dbReference type="Pfam" id="PF13456">
    <property type="entry name" value="RVT_3"/>
    <property type="match status" value="1"/>
</dbReference>
<evidence type="ECO:0000259" key="1">
    <source>
        <dbReference type="Pfam" id="PF13456"/>
    </source>
</evidence>
<dbReference type="GO" id="GO:0003676">
    <property type="term" value="F:nucleic acid binding"/>
    <property type="evidence" value="ECO:0007669"/>
    <property type="project" value="InterPro"/>
</dbReference>
<reference evidence="2" key="1">
    <citation type="submission" date="2019-09" db="EMBL/GenBank/DDBJ databases">
        <title>Draft genome information of white flower Hibiscus syriacus.</title>
        <authorList>
            <person name="Kim Y.-M."/>
        </authorList>
    </citation>
    <scope>NUCLEOTIDE SEQUENCE [LARGE SCALE GENOMIC DNA]</scope>
    <source>
        <strain evidence="2">YM2019G1</strain>
    </source>
</reference>
<dbReference type="GO" id="GO:0004523">
    <property type="term" value="F:RNA-DNA hybrid ribonuclease activity"/>
    <property type="evidence" value="ECO:0007669"/>
    <property type="project" value="InterPro"/>
</dbReference>
<dbReference type="SUPFAM" id="SSF53098">
    <property type="entry name" value="Ribonuclease H-like"/>
    <property type="match status" value="1"/>
</dbReference>
<proteinExistence type="predicted"/>
<name>A0A6A3CPW3_HIBSY</name>
<keyword evidence="3" id="KW-1185">Reference proteome</keyword>
<dbReference type="InterPro" id="IPR036397">
    <property type="entry name" value="RNaseH_sf"/>
</dbReference>
<comment type="caution">
    <text evidence="2">The sequence shown here is derived from an EMBL/GenBank/DDBJ whole genome shotgun (WGS) entry which is preliminary data.</text>
</comment>
<organism evidence="2 3">
    <name type="scientific">Hibiscus syriacus</name>
    <name type="common">Rose of Sharon</name>
    <dbReference type="NCBI Taxonomy" id="106335"/>
    <lineage>
        <taxon>Eukaryota</taxon>
        <taxon>Viridiplantae</taxon>
        <taxon>Streptophyta</taxon>
        <taxon>Embryophyta</taxon>
        <taxon>Tracheophyta</taxon>
        <taxon>Spermatophyta</taxon>
        <taxon>Magnoliopsida</taxon>
        <taxon>eudicotyledons</taxon>
        <taxon>Gunneridae</taxon>
        <taxon>Pentapetalae</taxon>
        <taxon>rosids</taxon>
        <taxon>malvids</taxon>
        <taxon>Malvales</taxon>
        <taxon>Malvaceae</taxon>
        <taxon>Malvoideae</taxon>
        <taxon>Hibiscus</taxon>
    </lineage>
</organism>
<feature type="domain" description="RNase H type-1" evidence="1">
    <location>
        <begin position="15"/>
        <end position="97"/>
    </location>
</feature>
<protein>
    <recommendedName>
        <fullName evidence="1">RNase H type-1 domain-containing protein</fullName>
    </recommendedName>
</protein>
<gene>
    <name evidence="2" type="ORF">F3Y22_tig00002919pilonHSYRG00060</name>
</gene>
<evidence type="ECO:0000313" key="3">
    <source>
        <dbReference type="Proteomes" id="UP000436088"/>
    </source>
</evidence>
<dbReference type="CDD" id="cd06222">
    <property type="entry name" value="RNase_H_like"/>
    <property type="match status" value="1"/>
</dbReference>
<dbReference type="InterPro" id="IPR012337">
    <property type="entry name" value="RNaseH-like_sf"/>
</dbReference>
<dbReference type="Proteomes" id="UP000436088">
    <property type="component" value="Unassembled WGS sequence"/>
</dbReference>
<dbReference type="PANTHER" id="PTHR47074">
    <property type="entry name" value="BNAC02G40300D PROTEIN"/>
    <property type="match status" value="1"/>
</dbReference>
<sequence length="111" mass="12054">MTRWKAPQEPAMKVNVDASYVSADRRAITGAIIRDHEGYGASRRICPSTPSAFAAEATTVLHGLCLAADLGFRSVWVESDTLAIVKILNSSLVDKSEIGNRKSELLPGIRR</sequence>
<dbReference type="PANTHER" id="PTHR47074:SF11">
    <property type="entry name" value="REVERSE TRANSCRIPTASE-LIKE PROTEIN"/>
    <property type="match status" value="1"/>
</dbReference>
<dbReference type="Gene3D" id="3.30.420.10">
    <property type="entry name" value="Ribonuclease H-like superfamily/Ribonuclease H"/>
    <property type="match status" value="1"/>
</dbReference>
<accession>A0A6A3CPW3</accession>
<evidence type="ECO:0000313" key="2">
    <source>
        <dbReference type="EMBL" id="KAE8730484.1"/>
    </source>
</evidence>
<dbReference type="EMBL" id="VEPZ02000206">
    <property type="protein sequence ID" value="KAE8730484.1"/>
    <property type="molecule type" value="Genomic_DNA"/>
</dbReference>
<dbReference type="InterPro" id="IPR002156">
    <property type="entry name" value="RNaseH_domain"/>
</dbReference>
<dbReference type="InterPro" id="IPR052929">
    <property type="entry name" value="RNase_H-like_EbsB-rel"/>
</dbReference>